<dbReference type="Proteomes" id="UP001216674">
    <property type="component" value="Unassembled WGS sequence"/>
</dbReference>
<evidence type="ECO:0000313" key="1">
    <source>
        <dbReference type="EMBL" id="MDF3836832.1"/>
    </source>
</evidence>
<accession>A0ABT6AX63</accession>
<comment type="caution">
    <text evidence="1">The sequence shown here is derived from an EMBL/GenBank/DDBJ whole genome shotgun (WGS) entry which is preliminary data.</text>
</comment>
<protein>
    <recommendedName>
        <fullName evidence="3">Flagellar basal body rod protein FlgB</fullName>
    </recommendedName>
</protein>
<gene>
    <name evidence="1" type="ORF">P3W85_28350</name>
</gene>
<dbReference type="RefSeq" id="WP_276267190.1">
    <property type="nucleotide sequence ID" value="NZ_JARJLM010000464.1"/>
</dbReference>
<reference evidence="1 2" key="1">
    <citation type="submission" date="2023-03" db="EMBL/GenBank/DDBJ databases">
        <title>Draft assemblies of triclosan tolerant bacteria isolated from returned activated sludge.</title>
        <authorList>
            <person name="Van Hamelsveld S."/>
        </authorList>
    </citation>
    <scope>NUCLEOTIDE SEQUENCE [LARGE SCALE GENOMIC DNA]</scope>
    <source>
        <strain evidence="1 2">GW210010_S58</strain>
    </source>
</reference>
<name>A0ABT6AX63_9BURK</name>
<evidence type="ECO:0008006" key="3">
    <source>
        <dbReference type="Google" id="ProtNLM"/>
    </source>
</evidence>
<keyword evidence="2" id="KW-1185">Reference proteome</keyword>
<sequence>MALTTELVGKVLDGLFARQITHAQNIANVTAERPQFHAVSFEQELSALMREPASESERLARIRGFQPIVTLVAQPAQGDFRADLEVSKAGENTLRYQMLVSMLDRTLQLHHSALTEGRSR</sequence>
<proteinExistence type="predicted"/>
<evidence type="ECO:0000313" key="2">
    <source>
        <dbReference type="Proteomes" id="UP001216674"/>
    </source>
</evidence>
<dbReference type="EMBL" id="JARJLM010000464">
    <property type="protein sequence ID" value="MDF3836832.1"/>
    <property type="molecule type" value="Genomic_DNA"/>
</dbReference>
<organism evidence="1 2">
    <name type="scientific">Cupriavidus basilensis</name>
    <dbReference type="NCBI Taxonomy" id="68895"/>
    <lineage>
        <taxon>Bacteria</taxon>
        <taxon>Pseudomonadati</taxon>
        <taxon>Pseudomonadota</taxon>
        <taxon>Betaproteobacteria</taxon>
        <taxon>Burkholderiales</taxon>
        <taxon>Burkholderiaceae</taxon>
        <taxon>Cupriavidus</taxon>
    </lineage>
</organism>